<keyword evidence="3" id="KW-1003">Cell membrane</keyword>
<evidence type="ECO:0000256" key="5">
    <source>
        <dbReference type="ARBA" id="ARBA00022989"/>
    </source>
</evidence>
<dbReference type="InterPro" id="IPR051907">
    <property type="entry name" value="DoxX-like_oxidoreductase"/>
</dbReference>
<keyword evidence="9" id="KW-1185">Reference proteome</keyword>
<dbReference type="KEGG" id="gbi:PG2T_11925"/>
<protein>
    <recommendedName>
        <fullName evidence="10">DoxX family protein</fullName>
    </recommendedName>
</protein>
<feature type="transmembrane region" description="Helical" evidence="7">
    <location>
        <begin position="146"/>
        <end position="168"/>
    </location>
</feature>
<evidence type="ECO:0000256" key="7">
    <source>
        <dbReference type="SAM" id="Phobius"/>
    </source>
</evidence>
<comment type="similarity">
    <text evidence="2">Belongs to the DoxX family.</text>
</comment>
<dbReference type="AlphaFoldDB" id="A0A1B1YVF8"/>
<evidence type="ECO:0000313" key="9">
    <source>
        <dbReference type="Proteomes" id="UP000092952"/>
    </source>
</evidence>
<evidence type="ECO:0000256" key="6">
    <source>
        <dbReference type="ARBA" id="ARBA00023136"/>
    </source>
</evidence>
<dbReference type="Proteomes" id="UP000092952">
    <property type="component" value="Chromosome"/>
</dbReference>
<keyword evidence="4 7" id="KW-0812">Transmembrane</keyword>
<name>A0A1B1YVF8_9GAMM</name>
<evidence type="ECO:0008006" key="10">
    <source>
        <dbReference type="Google" id="ProtNLM"/>
    </source>
</evidence>
<reference evidence="9" key="1">
    <citation type="submission" date="2016-03" db="EMBL/GenBank/DDBJ databases">
        <title>Complete genome sequence of Solimmundus cernigliae, representing a novel lineage of polycyclic aromatic hydrocarbon degraders within the Gammaproteobacteria.</title>
        <authorList>
            <person name="Singleton D.R."/>
            <person name="Dickey A.N."/>
            <person name="Scholl E.H."/>
            <person name="Wright F.A."/>
            <person name="Aitken M.D."/>
        </authorList>
    </citation>
    <scope>NUCLEOTIDE SEQUENCE [LARGE SCALE GENOMIC DNA]</scope>
    <source>
        <strain evidence="9">TR3.2</strain>
    </source>
</reference>
<keyword evidence="6 7" id="KW-0472">Membrane</keyword>
<evidence type="ECO:0000256" key="2">
    <source>
        <dbReference type="ARBA" id="ARBA00006679"/>
    </source>
</evidence>
<dbReference type="InParanoid" id="A0A1B1YVF8"/>
<evidence type="ECO:0000256" key="4">
    <source>
        <dbReference type="ARBA" id="ARBA00022692"/>
    </source>
</evidence>
<evidence type="ECO:0000256" key="3">
    <source>
        <dbReference type="ARBA" id="ARBA00022475"/>
    </source>
</evidence>
<dbReference type="PANTHER" id="PTHR33452">
    <property type="entry name" value="OXIDOREDUCTASE CATD-RELATED"/>
    <property type="match status" value="1"/>
</dbReference>
<dbReference type="InterPro" id="IPR032808">
    <property type="entry name" value="DoxX"/>
</dbReference>
<dbReference type="EMBL" id="CP014671">
    <property type="protein sequence ID" value="ANX04804.1"/>
    <property type="molecule type" value="Genomic_DNA"/>
</dbReference>
<sequence length="174" mass="18812">MSGNTASPPRVSLLAAPLRGLARLNTLFARIPHSLIALLGRFSVAAVFWLSGQTKVEGFAIDLVQGTFTLGWPRLADSAVFLFEHEYALPLIPPLWAATLAALAEHALPVLILLGLATRLSALGLLGMTLVIQVFVYPDAYPTHGVWATVLLYLIARGPGVVSLDHWLARRWLA</sequence>
<dbReference type="STRING" id="1810504.PG2T_11925"/>
<feature type="transmembrane region" description="Helical" evidence="7">
    <location>
        <begin position="95"/>
        <end position="116"/>
    </location>
</feature>
<keyword evidence="5 7" id="KW-1133">Transmembrane helix</keyword>
<feature type="transmembrane region" description="Helical" evidence="7">
    <location>
        <begin position="27"/>
        <end position="50"/>
    </location>
</feature>
<dbReference type="RefSeq" id="WP_068805750.1">
    <property type="nucleotide sequence ID" value="NZ_CP014671.1"/>
</dbReference>
<accession>A0A1B1YVF8</accession>
<dbReference type="GO" id="GO:0005886">
    <property type="term" value="C:plasma membrane"/>
    <property type="evidence" value="ECO:0007669"/>
    <property type="project" value="UniProtKB-SubCell"/>
</dbReference>
<gene>
    <name evidence="8" type="ORF">PG2T_11925</name>
</gene>
<evidence type="ECO:0000256" key="1">
    <source>
        <dbReference type="ARBA" id="ARBA00004651"/>
    </source>
</evidence>
<dbReference type="PANTHER" id="PTHR33452:SF1">
    <property type="entry name" value="INNER MEMBRANE PROTEIN YPHA-RELATED"/>
    <property type="match status" value="1"/>
</dbReference>
<comment type="subcellular location">
    <subcellularLocation>
        <location evidence="1">Cell membrane</location>
        <topology evidence="1">Multi-pass membrane protein</topology>
    </subcellularLocation>
</comment>
<evidence type="ECO:0000313" key="8">
    <source>
        <dbReference type="EMBL" id="ANX04804.1"/>
    </source>
</evidence>
<dbReference type="Pfam" id="PF07681">
    <property type="entry name" value="DoxX"/>
    <property type="match status" value="1"/>
</dbReference>
<dbReference type="OrthoDB" id="121744at2"/>
<proteinExistence type="inferred from homology"/>
<organism evidence="8 9">
    <name type="scientific">Immundisolibacter cernigliae</name>
    <dbReference type="NCBI Taxonomy" id="1810504"/>
    <lineage>
        <taxon>Bacteria</taxon>
        <taxon>Pseudomonadati</taxon>
        <taxon>Pseudomonadota</taxon>
        <taxon>Gammaproteobacteria</taxon>
        <taxon>Immundisolibacterales</taxon>
        <taxon>Immundisolibacteraceae</taxon>
        <taxon>Immundisolibacter</taxon>
    </lineage>
</organism>
<feature type="transmembrane region" description="Helical" evidence="7">
    <location>
        <begin position="123"/>
        <end position="140"/>
    </location>
</feature>